<dbReference type="InterPro" id="IPR011141">
    <property type="entry name" value="Polyketide_synthase_type-III"/>
</dbReference>
<keyword evidence="5" id="KW-1185">Reference proteome</keyword>
<dbReference type="Proteomes" id="UP000007013">
    <property type="component" value="Chromosome"/>
</dbReference>
<dbReference type="STRING" id="452637.Oter_3635"/>
<gene>
    <name evidence="4" type="ordered locus">Oter_3635</name>
</gene>
<dbReference type="EMBL" id="CP001032">
    <property type="protein sequence ID" value="ACB76912.1"/>
    <property type="molecule type" value="Genomic_DNA"/>
</dbReference>
<feature type="domain" description="FAE" evidence="3">
    <location>
        <begin position="60"/>
        <end position="199"/>
    </location>
</feature>
<evidence type="ECO:0000313" key="5">
    <source>
        <dbReference type="Proteomes" id="UP000007013"/>
    </source>
</evidence>
<keyword evidence="1" id="KW-0808">Transferase</keyword>
<organism evidence="4 5">
    <name type="scientific">Opitutus terrae (strain DSM 11246 / JCM 15787 / PB90-1)</name>
    <dbReference type="NCBI Taxonomy" id="452637"/>
    <lineage>
        <taxon>Bacteria</taxon>
        <taxon>Pseudomonadati</taxon>
        <taxon>Verrucomicrobiota</taxon>
        <taxon>Opitutia</taxon>
        <taxon>Opitutales</taxon>
        <taxon>Opitutaceae</taxon>
        <taxon>Opitutus</taxon>
    </lineage>
</organism>
<accession>B1ZWG0</accession>
<proteinExistence type="predicted"/>
<protein>
    <submittedName>
        <fullName evidence="4">Chalcone and stilbene synthase domain protein</fullName>
    </submittedName>
</protein>
<evidence type="ECO:0000256" key="2">
    <source>
        <dbReference type="PIRSR" id="PIRSR000451-1"/>
    </source>
</evidence>
<dbReference type="GO" id="GO:0016747">
    <property type="term" value="F:acyltransferase activity, transferring groups other than amino-acyl groups"/>
    <property type="evidence" value="ECO:0007669"/>
    <property type="project" value="InterPro"/>
</dbReference>
<dbReference type="KEGG" id="ote:Oter_3635"/>
<dbReference type="InterPro" id="IPR016039">
    <property type="entry name" value="Thiolase-like"/>
</dbReference>
<dbReference type="OrthoDB" id="9786288at2"/>
<dbReference type="SUPFAM" id="SSF53901">
    <property type="entry name" value="Thiolase-like"/>
    <property type="match status" value="2"/>
</dbReference>
<evidence type="ECO:0000259" key="3">
    <source>
        <dbReference type="Pfam" id="PF08392"/>
    </source>
</evidence>
<reference evidence="4 5" key="1">
    <citation type="journal article" date="2011" name="J. Bacteriol.">
        <title>Genome sequence of the verrucomicrobium Opitutus terrae PB90-1, an abundant inhabitant of rice paddy soil ecosystems.</title>
        <authorList>
            <person name="van Passel M.W."/>
            <person name="Kant R."/>
            <person name="Palva A."/>
            <person name="Copeland A."/>
            <person name="Lucas S."/>
            <person name="Lapidus A."/>
            <person name="Glavina del Rio T."/>
            <person name="Pitluck S."/>
            <person name="Goltsman E."/>
            <person name="Clum A."/>
            <person name="Sun H."/>
            <person name="Schmutz J."/>
            <person name="Larimer F.W."/>
            <person name="Land M.L."/>
            <person name="Hauser L."/>
            <person name="Kyrpides N."/>
            <person name="Mikhailova N."/>
            <person name="Richardson P.P."/>
            <person name="Janssen P.H."/>
            <person name="de Vos W.M."/>
            <person name="Smidt H."/>
        </authorList>
    </citation>
    <scope>NUCLEOTIDE SEQUENCE [LARGE SCALE GENOMIC DNA]</scope>
    <source>
        <strain evidence="5">DSM 11246 / JCM 15787 / PB90-1</strain>
    </source>
</reference>
<dbReference type="PANTHER" id="PTHR11877">
    <property type="entry name" value="HYDROXYMETHYLGLUTARYL-COA SYNTHASE"/>
    <property type="match status" value="1"/>
</dbReference>
<name>B1ZWG0_OPITP</name>
<dbReference type="eggNOG" id="COG3424">
    <property type="taxonomic scope" value="Bacteria"/>
</dbReference>
<dbReference type="GO" id="GO:0006633">
    <property type="term" value="P:fatty acid biosynthetic process"/>
    <property type="evidence" value="ECO:0007669"/>
    <property type="project" value="InterPro"/>
</dbReference>
<dbReference type="PIRSF" id="PIRSF000451">
    <property type="entry name" value="PKS_III"/>
    <property type="match status" value="1"/>
</dbReference>
<evidence type="ECO:0000313" key="4">
    <source>
        <dbReference type="EMBL" id="ACB76912.1"/>
    </source>
</evidence>
<dbReference type="InterPro" id="IPR013601">
    <property type="entry name" value="FAE1_typ3_polyketide_synth"/>
</dbReference>
<dbReference type="PANTHER" id="PTHR11877:SF46">
    <property type="entry name" value="TYPE III POLYKETIDE SYNTHASE A"/>
    <property type="match status" value="1"/>
</dbReference>
<feature type="active site" description="Acyl-thioester intermediate" evidence="2">
    <location>
        <position position="142"/>
    </location>
</feature>
<dbReference type="GO" id="GO:0016020">
    <property type="term" value="C:membrane"/>
    <property type="evidence" value="ECO:0007669"/>
    <property type="project" value="InterPro"/>
</dbReference>
<dbReference type="GO" id="GO:0030639">
    <property type="term" value="P:polyketide biosynthetic process"/>
    <property type="evidence" value="ECO:0007669"/>
    <property type="project" value="TreeGrafter"/>
</dbReference>
<dbReference type="Pfam" id="PF08392">
    <property type="entry name" value="FAE1_CUT1_RppA"/>
    <property type="match status" value="1"/>
</dbReference>
<dbReference type="HOGENOM" id="CLU_034992_0_2_0"/>
<sequence length="344" mass="36706">MYLHALATAVPSATFSQSDCLQLAQQPNVHALINRRSSLILSSILRSDHGIATRHFAVTDPEHVFEYSADQLNETFRTEAPRLAGQALTSALAQIGLRPDQLDALLICTCTGYLCPGVTSYVAEQLGLRPNAFLQDLVGLGCGAAIPTLRAASHVLAANPNAIVGCVAVEICSAAFYLDDDPGVLISACLFSDGAAATIWRATPGPSGLRAFDFDTLHRPTDRDKLRFEQRQGKLRNLLHRTVPELAAGAVSELWARRGSRPVRAVVAHPGGRDVLEALAPVVAPFELTASIETLRDNGNMSSPSVLFALERTLARTDPASTGDFWLVSFGAGFSAHSCRLGPA</sequence>
<dbReference type="AlphaFoldDB" id="B1ZWG0"/>
<dbReference type="Gene3D" id="3.40.47.10">
    <property type="match status" value="2"/>
</dbReference>
<evidence type="ECO:0000256" key="1">
    <source>
        <dbReference type="ARBA" id="ARBA00022679"/>
    </source>
</evidence>